<evidence type="ECO:0000313" key="1">
    <source>
        <dbReference type="EMBL" id="KAI4322307.1"/>
    </source>
</evidence>
<accession>A0ACB9MFB8</accession>
<protein>
    <submittedName>
        <fullName evidence="1">Uncharacterized protein</fullName>
    </submittedName>
</protein>
<evidence type="ECO:0000313" key="2">
    <source>
        <dbReference type="Proteomes" id="UP000828941"/>
    </source>
</evidence>
<organism evidence="1 2">
    <name type="scientific">Bauhinia variegata</name>
    <name type="common">Purple orchid tree</name>
    <name type="synonym">Phanera variegata</name>
    <dbReference type="NCBI Taxonomy" id="167791"/>
    <lineage>
        <taxon>Eukaryota</taxon>
        <taxon>Viridiplantae</taxon>
        <taxon>Streptophyta</taxon>
        <taxon>Embryophyta</taxon>
        <taxon>Tracheophyta</taxon>
        <taxon>Spermatophyta</taxon>
        <taxon>Magnoliopsida</taxon>
        <taxon>eudicotyledons</taxon>
        <taxon>Gunneridae</taxon>
        <taxon>Pentapetalae</taxon>
        <taxon>rosids</taxon>
        <taxon>fabids</taxon>
        <taxon>Fabales</taxon>
        <taxon>Fabaceae</taxon>
        <taxon>Cercidoideae</taxon>
        <taxon>Cercideae</taxon>
        <taxon>Bauhiniinae</taxon>
        <taxon>Bauhinia</taxon>
    </lineage>
</organism>
<name>A0ACB9MFB8_BAUVA</name>
<keyword evidence="2" id="KW-1185">Reference proteome</keyword>
<gene>
    <name evidence="1" type="ORF">L6164_022015</name>
</gene>
<sequence>MGEKKTEKNDAGKKEEKNKKNDGGKKEESPNTVVLKVDMHCDGCASKIIKSARRFEAHIVVYPCEGVESVKSDANKLTVVGKLDPSKLRDKLALKTKKKVEVISPQPKKESKESKAENNKKSDDKSKKKADGDEKKPKEPPVTTAVLKVALHCQGCIEKISKTVRQTKGVHDMSMDKEKETITVKGTMDAKALAENLQQRLKRKVEIVPPKKEKDKEKENKEGGAEKEGGGNSGGKKKKGGGAGGGGGGDNNEKGGVEGGKMDKMEYYPVPWFGHGYGPVYMEQVHAPQMFSDENPNACSVM</sequence>
<dbReference type="EMBL" id="CM039434">
    <property type="protein sequence ID" value="KAI4322307.1"/>
    <property type="molecule type" value="Genomic_DNA"/>
</dbReference>
<comment type="caution">
    <text evidence="1">The sequence shown here is derived from an EMBL/GenBank/DDBJ whole genome shotgun (WGS) entry which is preliminary data.</text>
</comment>
<dbReference type="Proteomes" id="UP000828941">
    <property type="component" value="Chromosome 9"/>
</dbReference>
<reference evidence="1 2" key="1">
    <citation type="journal article" date="2022" name="DNA Res.">
        <title>Chromosomal-level genome assembly of the orchid tree Bauhinia variegata (Leguminosae; Cercidoideae) supports the allotetraploid origin hypothesis of Bauhinia.</title>
        <authorList>
            <person name="Zhong Y."/>
            <person name="Chen Y."/>
            <person name="Zheng D."/>
            <person name="Pang J."/>
            <person name="Liu Y."/>
            <person name="Luo S."/>
            <person name="Meng S."/>
            <person name="Qian L."/>
            <person name="Wei D."/>
            <person name="Dai S."/>
            <person name="Zhou R."/>
        </authorList>
    </citation>
    <scope>NUCLEOTIDE SEQUENCE [LARGE SCALE GENOMIC DNA]</scope>
    <source>
        <strain evidence="1">BV-YZ2020</strain>
    </source>
</reference>
<proteinExistence type="predicted"/>